<dbReference type="SUPFAM" id="SSF46894">
    <property type="entry name" value="C-terminal effector domain of the bipartite response regulators"/>
    <property type="match status" value="1"/>
</dbReference>
<feature type="DNA-binding region" description="OmpR/PhoB-type" evidence="3">
    <location>
        <begin position="123"/>
        <end position="222"/>
    </location>
</feature>
<evidence type="ECO:0000256" key="1">
    <source>
        <dbReference type="ARBA" id="ARBA00023125"/>
    </source>
</evidence>
<evidence type="ECO:0000313" key="7">
    <source>
        <dbReference type="Proteomes" id="UP000030341"/>
    </source>
</evidence>
<evidence type="ECO:0000256" key="2">
    <source>
        <dbReference type="PROSITE-ProRule" id="PRU00169"/>
    </source>
</evidence>
<dbReference type="SUPFAM" id="SSF52172">
    <property type="entry name" value="CheY-like"/>
    <property type="match status" value="1"/>
</dbReference>
<keyword evidence="7" id="KW-1185">Reference proteome</keyword>
<feature type="domain" description="OmpR/PhoB-type" evidence="5">
    <location>
        <begin position="123"/>
        <end position="222"/>
    </location>
</feature>
<dbReference type="STRING" id="1348114.OM33_20245"/>
<accession>A0A0A7EN13</accession>
<dbReference type="GO" id="GO:0032993">
    <property type="term" value="C:protein-DNA complex"/>
    <property type="evidence" value="ECO:0007669"/>
    <property type="project" value="TreeGrafter"/>
</dbReference>
<dbReference type="GO" id="GO:0005829">
    <property type="term" value="C:cytosol"/>
    <property type="evidence" value="ECO:0007669"/>
    <property type="project" value="TreeGrafter"/>
</dbReference>
<dbReference type="SMART" id="SM00862">
    <property type="entry name" value="Trans_reg_C"/>
    <property type="match status" value="1"/>
</dbReference>
<dbReference type="eggNOG" id="COG0745">
    <property type="taxonomic scope" value="Bacteria"/>
</dbReference>
<dbReference type="OrthoDB" id="9802426at2"/>
<feature type="domain" description="Response regulatory" evidence="4">
    <location>
        <begin position="3"/>
        <end position="116"/>
    </location>
</feature>
<dbReference type="GO" id="GO:0006355">
    <property type="term" value="P:regulation of DNA-templated transcription"/>
    <property type="evidence" value="ECO:0007669"/>
    <property type="project" value="InterPro"/>
</dbReference>
<dbReference type="PROSITE" id="PS51755">
    <property type="entry name" value="OMPR_PHOB"/>
    <property type="match status" value="1"/>
</dbReference>
<evidence type="ECO:0000256" key="3">
    <source>
        <dbReference type="PROSITE-ProRule" id="PRU01091"/>
    </source>
</evidence>
<evidence type="ECO:0000313" key="6">
    <source>
        <dbReference type="EMBL" id="AIY67367.1"/>
    </source>
</evidence>
<gene>
    <name evidence="6" type="ORF">OM33_20245</name>
</gene>
<dbReference type="InterPro" id="IPR001867">
    <property type="entry name" value="OmpR/PhoB-type_DNA-bd"/>
</dbReference>
<keyword evidence="1 3" id="KW-0238">DNA-binding</keyword>
<dbReference type="InterPro" id="IPR039420">
    <property type="entry name" value="WalR-like"/>
</dbReference>
<dbReference type="InterPro" id="IPR016032">
    <property type="entry name" value="Sig_transdc_resp-reg_C-effctor"/>
</dbReference>
<dbReference type="RefSeq" id="WP_040136300.1">
    <property type="nucleotide sequence ID" value="NZ_CP009889.1"/>
</dbReference>
<dbReference type="Pfam" id="PF00072">
    <property type="entry name" value="Response_reg"/>
    <property type="match status" value="1"/>
</dbReference>
<dbReference type="HOGENOM" id="CLU_000445_30_4_6"/>
<dbReference type="PANTHER" id="PTHR48111:SF47">
    <property type="entry name" value="TRANSCRIPTIONAL REGULATORY PROTEIN RSTA"/>
    <property type="match status" value="1"/>
</dbReference>
<dbReference type="InterPro" id="IPR036388">
    <property type="entry name" value="WH-like_DNA-bd_sf"/>
</dbReference>
<proteinExistence type="predicted"/>
<dbReference type="PROSITE" id="PS50110">
    <property type="entry name" value="RESPONSE_REGULATORY"/>
    <property type="match status" value="1"/>
</dbReference>
<keyword evidence="2" id="KW-0597">Phosphoprotein</keyword>
<dbReference type="Proteomes" id="UP000030341">
    <property type="component" value="Chromosome 2"/>
</dbReference>
<dbReference type="Gene3D" id="1.10.10.10">
    <property type="entry name" value="Winged helix-like DNA-binding domain superfamily/Winged helix DNA-binding domain"/>
    <property type="match status" value="1"/>
</dbReference>
<evidence type="ECO:0000259" key="4">
    <source>
        <dbReference type="PROSITE" id="PS50110"/>
    </source>
</evidence>
<dbReference type="PANTHER" id="PTHR48111">
    <property type="entry name" value="REGULATOR OF RPOS"/>
    <property type="match status" value="1"/>
</dbReference>
<dbReference type="InterPro" id="IPR001789">
    <property type="entry name" value="Sig_transdc_resp-reg_receiver"/>
</dbReference>
<dbReference type="GO" id="GO:0000976">
    <property type="term" value="F:transcription cis-regulatory region binding"/>
    <property type="evidence" value="ECO:0007669"/>
    <property type="project" value="TreeGrafter"/>
</dbReference>
<evidence type="ECO:0000259" key="5">
    <source>
        <dbReference type="PROSITE" id="PS51755"/>
    </source>
</evidence>
<dbReference type="KEGG" id="pseo:OM33_20245"/>
<dbReference type="Gene3D" id="3.40.50.2300">
    <property type="match status" value="1"/>
</dbReference>
<name>A0A0A7EN13_9GAMM</name>
<dbReference type="InterPro" id="IPR011006">
    <property type="entry name" value="CheY-like_superfamily"/>
</dbReference>
<organism evidence="6 7">
    <name type="scientific">Pseudoalteromonas piratica</name>
    <dbReference type="NCBI Taxonomy" id="1348114"/>
    <lineage>
        <taxon>Bacteria</taxon>
        <taxon>Pseudomonadati</taxon>
        <taxon>Pseudomonadota</taxon>
        <taxon>Gammaproteobacteria</taxon>
        <taxon>Alteromonadales</taxon>
        <taxon>Pseudoalteromonadaceae</taxon>
        <taxon>Pseudoalteromonas</taxon>
    </lineage>
</organism>
<dbReference type="SMART" id="SM00448">
    <property type="entry name" value="REC"/>
    <property type="match status" value="1"/>
</dbReference>
<feature type="modified residue" description="4-aspartylphosphate" evidence="2">
    <location>
        <position position="52"/>
    </location>
</feature>
<protein>
    <submittedName>
        <fullName evidence="6">Chemotaxis protein CheY</fullName>
    </submittedName>
</protein>
<sequence length="222" mass="24659">MQKILLIDDDASLTSLISQFLTSNGYVVEVLNNALETQHAIDSFQPDLIILDLMMPDIDGLTLCRQIRPTYHGVIMMLTALGDDIDEVTGLELGADDYLCKPVKPRLLLAHIRAQLRKAAPIGGIINSSGLVIDTRKRIVSVNGTAVELTTAEFDLLAILANHKGQVISREDLHMQIFRLEYDGIDRSIDLRISRIRKKLAVVAPDNQLIKTVRNTGYILCD</sequence>
<dbReference type="AlphaFoldDB" id="A0A0A7EN13"/>
<reference evidence="6 7" key="1">
    <citation type="submission" date="2014-11" db="EMBL/GenBank/DDBJ databases">
        <title>Complete Genome Sequence of Pseudoalteromonas sp. Strain OCN003 Isolated from Kaneohe Bay, Oahu, Hawaii.</title>
        <authorList>
            <person name="Beurmann S."/>
            <person name="Videau P."/>
            <person name="Ushijima B."/>
            <person name="Smith A.M."/>
            <person name="Aeby G.S."/>
            <person name="Callahan S.M."/>
            <person name="Belcaid M."/>
        </authorList>
    </citation>
    <scope>NUCLEOTIDE SEQUENCE [LARGE SCALE GENOMIC DNA]</scope>
    <source>
        <strain evidence="6 7">OCN003</strain>
    </source>
</reference>
<dbReference type="Pfam" id="PF00486">
    <property type="entry name" value="Trans_reg_C"/>
    <property type="match status" value="1"/>
</dbReference>
<dbReference type="GO" id="GO:0000156">
    <property type="term" value="F:phosphorelay response regulator activity"/>
    <property type="evidence" value="ECO:0007669"/>
    <property type="project" value="TreeGrafter"/>
</dbReference>
<dbReference type="Gene3D" id="6.10.250.690">
    <property type="match status" value="1"/>
</dbReference>
<dbReference type="CDD" id="cd00383">
    <property type="entry name" value="trans_reg_C"/>
    <property type="match status" value="1"/>
</dbReference>
<dbReference type="EMBL" id="CP009889">
    <property type="protein sequence ID" value="AIY67367.1"/>
    <property type="molecule type" value="Genomic_DNA"/>
</dbReference>